<evidence type="ECO:0000256" key="1">
    <source>
        <dbReference type="SAM" id="SignalP"/>
    </source>
</evidence>
<name>A0A179BPZ9_ACIFR</name>
<keyword evidence="3" id="KW-1185">Reference proteome</keyword>
<proteinExistence type="predicted"/>
<evidence type="ECO:0000313" key="3">
    <source>
        <dbReference type="Proteomes" id="UP000078302"/>
    </source>
</evidence>
<protein>
    <submittedName>
        <fullName evidence="2">Cation transporter</fullName>
    </submittedName>
</protein>
<organism evidence="2 3">
    <name type="scientific">Acidithiobacillus ferrooxidans</name>
    <name type="common">Thiobacillus ferrooxidans</name>
    <dbReference type="NCBI Taxonomy" id="920"/>
    <lineage>
        <taxon>Bacteria</taxon>
        <taxon>Pseudomonadati</taxon>
        <taxon>Pseudomonadota</taxon>
        <taxon>Acidithiobacillia</taxon>
        <taxon>Acidithiobacillales</taxon>
        <taxon>Acidithiobacillaceae</taxon>
        <taxon>Acidithiobacillus</taxon>
    </lineage>
</organism>
<feature type="chain" id="PRO_5008099547" evidence="1">
    <location>
        <begin position="23"/>
        <end position="116"/>
    </location>
</feature>
<dbReference type="Proteomes" id="UP000078302">
    <property type="component" value="Unassembled WGS sequence"/>
</dbReference>
<dbReference type="EMBL" id="LVXZ01000011">
    <property type="protein sequence ID" value="OAP93395.1"/>
    <property type="molecule type" value="Genomic_DNA"/>
</dbReference>
<reference evidence="2 3" key="1">
    <citation type="submission" date="2016-04" db="EMBL/GenBank/DDBJ databases">
        <title>Acidithiobacillus ferrooxidans genome sequencing and assembly.</title>
        <authorList>
            <person name="Zhou Z."/>
        </authorList>
    </citation>
    <scope>NUCLEOTIDE SEQUENCE [LARGE SCALE GENOMIC DNA]</scope>
    <source>
        <strain evidence="2 3">BY0502</strain>
    </source>
</reference>
<evidence type="ECO:0000313" key="2">
    <source>
        <dbReference type="EMBL" id="OAP93395.1"/>
    </source>
</evidence>
<accession>A0A179BPZ9</accession>
<dbReference type="RefSeq" id="WP_064217760.1">
    <property type="nucleotide sequence ID" value="NZ_LVXZ01000011.1"/>
</dbReference>
<dbReference type="InterPro" id="IPR042230">
    <property type="entry name" value="CusF_sf"/>
</dbReference>
<keyword evidence="1" id="KW-0732">Signal</keyword>
<comment type="caution">
    <text evidence="2">The sequence shown here is derived from an EMBL/GenBank/DDBJ whole genome shotgun (WGS) entry which is preliminary data.</text>
</comment>
<dbReference type="Pfam" id="PF11604">
    <property type="entry name" value="CusF_Ec"/>
    <property type="match status" value="1"/>
</dbReference>
<feature type="signal peptide" evidence="1">
    <location>
        <begin position="1"/>
        <end position="22"/>
    </location>
</feature>
<dbReference type="AlphaFoldDB" id="A0A179BPZ9"/>
<dbReference type="Gene3D" id="2.40.50.320">
    <property type="entry name" value="Copper binding periplasmic protein CusF"/>
    <property type="match status" value="1"/>
</dbReference>
<dbReference type="OrthoDB" id="5296873at2"/>
<sequence length="116" mass="12380">MKRFYLALILLCSSAVTLPAQAAMDNMGGTKNMAGAQAVKAQIFMGHGKINSINPTGTVNVAMGPVKALDWPKMSMNFLVMDKAMLASLKIGEHVNFDFSKDTAGGYVITRISPAK</sequence>
<dbReference type="InterPro" id="IPR021647">
    <property type="entry name" value="CusF_Ec"/>
</dbReference>
<gene>
    <name evidence="2" type="ORF">A4H96_00520</name>
</gene>